<accession>A0A1Q8W4D7</accession>
<reference evidence="11 12" key="1">
    <citation type="submission" date="2016-12" db="EMBL/GenBank/DDBJ databases">
        <title>Genomic comparison of strains in the 'Actinomyces naeslundii' group.</title>
        <authorList>
            <person name="Mughal S.R."/>
            <person name="Do T."/>
            <person name="Gilbert S.C."/>
            <person name="Witherden E.A."/>
            <person name="Didelot X."/>
            <person name="Beighton D."/>
        </authorList>
    </citation>
    <scope>NUCLEOTIDE SEQUENCE [LARGE SCALE GENOMIC DNA]</scope>
    <source>
        <strain evidence="11 12">S24V</strain>
    </source>
</reference>
<evidence type="ECO:0000256" key="8">
    <source>
        <dbReference type="ARBA" id="ARBA00023012"/>
    </source>
</evidence>
<dbReference type="PANTHER" id="PTHR24421">
    <property type="entry name" value="NITRATE/NITRITE SENSOR PROTEIN NARX-RELATED"/>
    <property type="match status" value="1"/>
</dbReference>
<dbReference type="Pfam" id="PF02518">
    <property type="entry name" value="HATPase_c"/>
    <property type="match status" value="1"/>
</dbReference>
<dbReference type="GO" id="GO:0046983">
    <property type="term" value="F:protein dimerization activity"/>
    <property type="evidence" value="ECO:0007669"/>
    <property type="project" value="InterPro"/>
</dbReference>
<keyword evidence="3" id="KW-0597">Phosphoprotein</keyword>
<keyword evidence="8" id="KW-0902">Two-component regulatory system</keyword>
<evidence type="ECO:0000256" key="9">
    <source>
        <dbReference type="SAM" id="Phobius"/>
    </source>
</evidence>
<sequence length="410" mass="44551">MQAIITKDSRLPAGPIHHHALFTAVGLICDVRLGVVLACELGIMASNADKGAVTVPLLGLTINWITLQAFRKHSHLIVGNWIYLCSDLLITCVVVTTLPTIFSGGLALSLAYIIASSVLIGLISRAFWASLWSVGVTFSLALLKLHNTPLPTVVAVAMVTGIIFSILVGNRLNSQFVEISRLSTEAAFARAEERALAERLTIARDLHDSLAKSVHGIRMLAETLDSSLTSEHHPDAQLSRLIFESADEASREARLVLDGLRSGGDEDTIGALREEVNRWSARTGITSSTNRTESQPPLPCSTEAMWQLQRMVGEILTNIEKHAQATSVNADFFYDDTHFYFDIYDDGIGFNNSLGNLNQEGHYGLTGLKERATSLGGHISIDPHSEFDGGTRISFHAPIDSLGTHKEKST</sequence>
<comment type="caution">
    <text evidence="11">The sequence shown here is derived from an EMBL/GenBank/DDBJ whole genome shotgun (WGS) entry which is preliminary data.</text>
</comment>
<evidence type="ECO:0000313" key="11">
    <source>
        <dbReference type="EMBL" id="OLO57244.1"/>
    </source>
</evidence>
<keyword evidence="4" id="KW-0808">Transferase</keyword>
<keyword evidence="6" id="KW-0418">Kinase</keyword>
<protein>
    <recommendedName>
        <fullName evidence="2">histidine kinase</fullName>
        <ecNumber evidence="2">2.7.13.3</ecNumber>
    </recommendedName>
</protein>
<comment type="catalytic activity">
    <reaction evidence="1">
        <text>ATP + protein L-histidine = ADP + protein N-phospho-L-histidine.</text>
        <dbReference type="EC" id="2.7.13.3"/>
    </reaction>
</comment>
<dbReference type="InterPro" id="IPR011712">
    <property type="entry name" value="Sig_transdc_His_kin_sub3_dim/P"/>
</dbReference>
<dbReference type="InterPro" id="IPR050482">
    <property type="entry name" value="Sensor_HK_TwoCompSys"/>
</dbReference>
<keyword evidence="7" id="KW-0067">ATP-binding</keyword>
<dbReference type="CDD" id="cd16917">
    <property type="entry name" value="HATPase_UhpB-NarQ-NarX-like"/>
    <property type="match status" value="1"/>
</dbReference>
<dbReference type="PANTHER" id="PTHR24421:SF10">
    <property type="entry name" value="NITRATE_NITRITE SENSOR PROTEIN NARQ"/>
    <property type="match status" value="1"/>
</dbReference>
<dbReference type="InterPro" id="IPR036890">
    <property type="entry name" value="HATPase_C_sf"/>
</dbReference>
<keyword evidence="9" id="KW-0472">Membrane</keyword>
<dbReference type="EMBL" id="MSKI01000003">
    <property type="protein sequence ID" value="OLO57244.1"/>
    <property type="molecule type" value="Genomic_DNA"/>
</dbReference>
<dbReference type="SMART" id="SM00387">
    <property type="entry name" value="HATPase_c"/>
    <property type="match status" value="1"/>
</dbReference>
<dbReference type="EC" id="2.7.13.3" evidence="2"/>
<evidence type="ECO:0000256" key="6">
    <source>
        <dbReference type="ARBA" id="ARBA00022777"/>
    </source>
</evidence>
<dbReference type="SUPFAM" id="SSF55874">
    <property type="entry name" value="ATPase domain of HSP90 chaperone/DNA topoisomerase II/histidine kinase"/>
    <property type="match status" value="1"/>
</dbReference>
<dbReference type="GO" id="GO:0016020">
    <property type="term" value="C:membrane"/>
    <property type="evidence" value="ECO:0007669"/>
    <property type="project" value="InterPro"/>
</dbReference>
<dbReference type="Pfam" id="PF07730">
    <property type="entry name" value="HisKA_3"/>
    <property type="match status" value="1"/>
</dbReference>
<feature type="domain" description="Histidine kinase/HSP90-like ATPase" evidence="10">
    <location>
        <begin position="303"/>
        <end position="401"/>
    </location>
</feature>
<evidence type="ECO:0000256" key="1">
    <source>
        <dbReference type="ARBA" id="ARBA00000085"/>
    </source>
</evidence>
<proteinExistence type="predicted"/>
<evidence type="ECO:0000256" key="3">
    <source>
        <dbReference type="ARBA" id="ARBA00022553"/>
    </source>
</evidence>
<evidence type="ECO:0000256" key="7">
    <source>
        <dbReference type="ARBA" id="ARBA00022840"/>
    </source>
</evidence>
<feature type="transmembrane region" description="Helical" evidence="9">
    <location>
        <begin position="150"/>
        <end position="169"/>
    </location>
</feature>
<gene>
    <name evidence="11" type="ORF">BKH30_00450</name>
</gene>
<feature type="transmembrane region" description="Helical" evidence="9">
    <location>
        <begin position="126"/>
        <end position="143"/>
    </location>
</feature>
<name>A0A1Q8W4D7_9ACTO</name>
<evidence type="ECO:0000256" key="2">
    <source>
        <dbReference type="ARBA" id="ARBA00012438"/>
    </source>
</evidence>
<dbReference type="Gene3D" id="1.20.5.1930">
    <property type="match status" value="1"/>
</dbReference>
<organism evidence="11 12">
    <name type="scientific">Actinomyces oris</name>
    <dbReference type="NCBI Taxonomy" id="544580"/>
    <lineage>
        <taxon>Bacteria</taxon>
        <taxon>Bacillati</taxon>
        <taxon>Actinomycetota</taxon>
        <taxon>Actinomycetes</taxon>
        <taxon>Actinomycetales</taxon>
        <taxon>Actinomycetaceae</taxon>
        <taxon>Actinomyces</taxon>
    </lineage>
</organism>
<dbReference type="Proteomes" id="UP000186855">
    <property type="component" value="Unassembled WGS sequence"/>
</dbReference>
<dbReference type="InterPro" id="IPR003594">
    <property type="entry name" value="HATPase_dom"/>
</dbReference>
<dbReference type="GO" id="GO:0005524">
    <property type="term" value="F:ATP binding"/>
    <property type="evidence" value="ECO:0007669"/>
    <property type="project" value="UniProtKB-KW"/>
</dbReference>
<evidence type="ECO:0000259" key="10">
    <source>
        <dbReference type="SMART" id="SM00387"/>
    </source>
</evidence>
<keyword evidence="9" id="KW-1133">Transmembrane helix</keyword>
<dbReference type="GO" id="GO:0000155">
    <property type="term" value="F:phosphorelay sensor kinase activity"/>
    <property type="evidence" value="ECO:0007669"/>
    <property type="project" value="InterPro"/>
</dbReference>
<evidence type="ECO:0000256" key="5">
    <source>
        <dbReference type="ARBA" id="ARBA00022741"/>
    </source>
</evidence>
<dbReference type="Gene3D" id="3.30.565.10">
    <property type="entry name" value="Histidine kinase-like ATPase, C-terminal domain"/>
    <property type="match status" value="1"/>
</dbReference>
<dbReference type="AlphaFoldDB" id="A0A1Q8W4D7"/>
<keyword evidence="5" id="KW-0547">Nucleotide-binding</keyword>
<keyword evidence="9" id="KW-0812">Transmembrane</keyword>
<feature type="transmembrane region" description="Helical" evidence="9">
    <location>
        <begin position="82"/>
        <end position="114"/>
    </location>
</feature>
<evidence type="ECO:0000313" key="12">
    <source>
        <dbReference type="Proteomes" id="UP000186855"/>
    </source>
</evidence>
<evidence type="ECO:0000256" key="4">
    <source>
        <dbReference type="ARBA" id="ARBA00022679"/>
    </source>
</evidence>